<gene>
    <name evidence="2" type="ORF">J2D77_00240</name>
</gene>
<evidence type="ECO:0000259" key="1">
    <source>
        <dbReference type="Pfam" id="PF18478"/>
    </source>
</evidence>
<dbReference type="Proteomes" id="UP000664073">
    <property type="component" value="Unassembled WGS sequence"/>
</dbReference>
<evidence type="ECO:0000313" key="3">
    <source>
        <dbReference type="Proteomes" id="UP000664073"/>
    </source>
</evidence>
<dbReference type="InterPro" id="IPR041375">
    <property type="entry name" value="VapC45_PIN-like"/>
</dbReference>
<dbReference type="Pfam" id="PF18478">
    <property type="entry name" value="PIN_10"/>
    <property type="match status" value="1"/>
</dbReference>
<sequence>MRFIFDENHPPIMARVLAPLADMDGHVVTSVRQLGLESTKDVDLFQMLADPDTKTILITTDKAMSRRQHEIAAIRETGAVVVLGTKAWNQQSDIVERARMMVWWWSTILHCSMEADRGSFLELPWANTVKALRRWRA</sequence>
<name>A0A939HFT7_9PROT</name>
<accession>A0A939HFT7</accession>
<dbReference type="EMBL" id="JAFVMH010000001">
    <property type="protein sequence ID" value="MBO1323585.1"/>
    <property type="molecule type" value="Genomic_DNA"/>
</dbReference>
<evidence type="ECO:0000313" key="2">
    <source>
        <dbReference type="EMBL" id="MBO1323585.1"/>
    </source>
</evidence>
<feature type="domain" description="VapC45 PIN like" evidence="1">
    <location>
        <begin position="1"/>
        <end position="83"/>
    </location>
</feature>
<keyword evidence="3" id="KW-1185">Reference proteome</keyword>
<reference evidence="2" key="1">
    <citation type="submission" date="2021-03" db="EMBL/GenBank/DDBJ databases">
        <title>The complete genome sequence of Acetobacter sp. TBRC 12339.</title>
        <authorList>
            <person name="Charoenyingcharoen P."/>
            <person name="Yukphan P."/>
        </authorList>
    </citation>
    <scope>NUCLEOTIDE SEQUENCE</scope>
    <source>
        <strain evidence="2">TBRC 12339</strain>
    </source>
</reference>
<protein>
    <recommendedName>
        <fullName evidence="1">VapC45 PIN like domain-containing protein</fullName>
    </recommendedName>
</protein>
<dbReference type="RefSeq" id="WP_207843967.1">
    <property type="nucleotide sequence ID" value="NZ_JAFVMH010000001.1"/>
</dbReference>
<organism evidence="2 3">
    <name type="scientific">Acetobacter garciniae</name>
    <dbReference type="NCBI Taxonomy" id="2817435"/>
    <lineage>
        <taxon>Bacteria</taxon>
        <taxon>Pseudomonadati</taxon>
        <taxon>Pseudomonadota</taxon>
        <taxon>Alphaproteobacteria</taxon>
        <taxon>Acetobacterales</taxon>
        <taxon>Acetobacteraceae</taxon>
        <taxon>Acetobacter</taxon>
    </lineage>
</organism>
<proteinExistence type="predicted"/>
<dbReference type="AlphaFoldDB" id="A0A939HFT7"/>
<comment type="caution">
    <text evidence="2">The sequence shown here is derived from an EMBL/GenBank/DDBJ whole genome shotgun (WGS) entry which is preliminary data.</text>
</comment>